<evidence type="ECO:0000313" key="1">
    <source>
        <dbReference type="EMBL" id="OEL24953.1"/>
    </source>
</evidence>
<dbReference type="Gene3D" id="1.20.120.1750">
    <property type="match status" value="1"/>
</dbReference>
<dbReference type="AlphaFoldDB" id="A0A1E5VII5"/>
<evidence type="ECO:0008006" key="3">
    <source>
        <dbReference type="Google" id="ProtNLM"/>
    </source>
</evidence>
<protein>
    <recommendedName>
        <fullName evidence="3">IBR domain-containing protein</fullName>
    </recommendedName>
</protein>
<dbReference type="OrthoDB" id="1431934at2759"/>
<evidence type="ECO:0000313" key="2">
    <source>
        <dbReference type="Proteomes" id="UP000095767"/>
    </source>
</evidence>
<proteinExistence type="predicted"/>
<dbReference type="EMBL" id="LWDX02038581">
    <property type="protein sequence ID" value="OEL24953.1"/>
    <property type="molecule type" value="Genomic_DNA"/>
</dbReference>
<sequence length="89" mass="9970">MTIAKTEGCHKMVCHNCGQFFCYRCSWAISGYKHFVGRLPGQQVNPDLDDDVETKEPGWMRALRYTCPTCGQGPVVLDGGPWGDCQQRS</sequence>
<dbReference type="Pfam" id="PF26200">
    <property type="entry name" value="Rcat_RNF216"/>
    <property type="match status" value="1"/>
</dbReference>
<keyword evidence="2" id="KW-1185">Reference proteome</keyword>
<name>A0A1E5VII5_9POAL</name>
<accession>A0A1E5VII5</accession>
<gene>
    <name evidence="1" type="ORF">BAE44_0014031</name>
</gene>
<organism evidence="1 2">
    <name type="scientific">Dichanthelium oligosanthes</name>
    <dbReference type="NCBI Taxonomy" id="888268"/>
    <lineage>
        <taxon>Eukaryota</taxon>
        <taxon>Viridiplantae</taxon>
        <taxon>Streptophyta</taxon>
        <taxon>Embryophyta</taxon>
        <taxon>Tracheophyta</taxon>
        <taxon>Spermatophyta</taxon>
        <taxon>Magnoliopsida</taxon>
        <taxon>Liliopsida</taxon>
        <taxon>Poales</taxon>
        <taxon>Poaceae</taxon>
        <taxon>PACMAD clade</taxon>
        <taxon>Panicoideae</taxon>
        <taxon>Panicodae</taxon>
        <taxon>Paniceae</taxon>
        <taxon>Dichantheliinae</taxon>
        <taxon>Dichanthelium</taxon>
    </lineage>
</organism>
<reference evidence="1 2" key="1">
    <citation type="submission" date="2016-09" db="EMBL/GenBank/DDBJ databases">
        <title>The draft genome of Dichanthelium oligosanthes: A C3 panicoid grass species.</title>
        <authorList>
            <person name="Studer A.J."/>
            <person name="Schnable J.C."/>
            <person name="Brutnell T.P."/>
        </authorList>
    </citation>
    <scope>NUCLEOTIDE SEQUENCE [LARGE SCALE GENOMIC DNA]</scope>
    <source>
        <strain evidence="2">cv. Kellogg 1175</strain>
        <tissue evidence="1">Leaf</tissue>
    </source>
</reference>
<dbReference type="Proteomes" id="UP000095767">
    <property type="component" value="Unassembled WGS sequence"/>
</dbReference>
<dbReference type="SUPFAM" id="SSF57850">
    <property type="entry name" value="RING/U-box"/>
    <property type="match status" value="1"/>
</dbReference>
<comment type="caution">
    <text evidence="1">The sequence shown here is derived from an EMBL/GenBank/DDBJ whole genome shotgun (WGS) entry which is preliminary data.</text>
</comment>
<dbReference type="STRING" id="888268.A0A1E5VII5"/>